<comment type="caution">
    <text evidence="2">The sequence shown here is derived from an EMBL/GenBank/DDBJ whole genome shotgun (WGS) entry which is preliminary data.</text>
</comment>
<name>A0A1G2CB10_9BACT</name>
<dbReference type="EMBL" id="MHKX01000005">
    <property type="protein sequence ID" value="OGY98593.1"/>
    <property type="molecule type" value="Genomic_DNA"/>
</dbReference>
<evidence type="ECO:0000256" key="1">
    <source>
        <dbReference type="SAM" id="Phobius"/>
    </source>
</evidence>
<accession>A0A1G2CB10</accession>
<evidence type="ECO:0000313" key="3">
    <source>
        <dbReference type="Proteomes" id="UP000179059"/>
    </source>
</evidence>
<reference evidence="2 3" key="1">
    <citation type="journal article" date="2016" name="Nat. Commun.">
        <title>Thousands of microbial genomes shed light on interconnected biogeochemical processes in an aquifer system.</title>
        <authorList>
            <person name="Anantharaman K."/>
            <person name="Brown C.T."/>
            <person name="Hug L.A."/>
            <person name="Sharon I."/>
            <person name="Castelle C.J."/>
            <person name="Probst A.J."/>
            <person name="Thomas B.C."/>
            <person name="Singh A."/>
            <person name="Wilkins M.J."/>
            <person name="Karaoz U."/>
            <person name="Brodie E.L."/>
            <person name="Williams K.H."/>
            <person name="Hubbard S.S."/>
            <person name="Banfield J.F."/>
        </authorList>
    </citation>
    <scope>NUCLEOTIDE SEQUENCE [LARGE SCALE GENOMIC DNA]</scope>
</reference>
<dbReference type="AlphaFoldDB" id="A0A1G2CB10"/>
<protein>
    <submittedName>
        <fullName evidence="2">Uncharacterized protein</fullName>
    </submittedName>
</protein>
<evidence type="ECO:0000313" key="2">
    <source>
        <dbReference type="EMBL" id="OGY98593.1"/>
    </source>
</evidence>
<keyword evidence="1" id="KW-1133">Transmembrane helix</keyword>
<sequence>MDPERQVDIARYLKFVIAFLIIMFSVLGLYEFYYGAEARRTQELQQEFNRLNMPGASAATTTAP</sequence>
<dbReference type="STRING" id="1798647.A2855_01960"/>
<feature type="transmembrane region" description="Helical" evidence="1">
    <location>
        <begin position="12"/>
        <end position="33"/>
    </location>
</feature>
<gene>
    <name evidence="2" type="ORF">A2855_01960</name>
</gene>
<organism evidence="2 3">
    <name type="scientific">Candidatus Liptonbacteria bacterium RIFCSPHIGHO2_01_FULL_57_28</name>
    <dbReference type="NCBI Taxonomy" id="1798647"/>
    <lineage>
        <taxon>Bacteria</taxon>
        <taxon>Candidatus Liptoniibacteriota</taxon>
    </lineage>
</organism>
<dbReference type="Proteomes" id="UP000179059">
    <property type="component" value="Unassembled WGS sequence"/>
</dbReference>
<keyword evidence="1" id="KW-0812">Transmembrane</keyword>
<proteinExistence type="predicted"/>
<keyword evidence="1" id="KW-0472">Membrane</keyword>